<organism evidence="17 18">
    <name type="scientific">Deferribacter autotrophicus</name>
    <dbReference type="NCBI Taxonomy" id="500465"/>
    <lineage>
        <taxon>Bacteria</taxon>
        <taxon>Pseudomonadati</taxon>
        <taxon>Deferribacterota</taxon>
        <taxon>Deferribacteres</taxon>
        <taxon>Deferribacterales</taxon>
        <taxon>Deferribacteraceae</taxon>
        <taxon>Deferribacter</taxon>
    </lineage>
</organism>
<feature type="domain" description="MTTase N-terminal" evidence="15">
    <location>
        <begin position="2"/>
        <end position="118"/>
    </location>
</feature>
<comment type="function">
    <text evidence="1 13">Catalyzes the methylthiolation of N6-(dimethylallyl)adenosine (i(6)A), leading to the formation of 2-methylthio-N6-(dimethylallyl)adenosine (ms(2)i(6)A) at position 37 in tRNAs that read codons beginning with uridine.</text>
</comment>
<dbReference type="InterPro" id="IPR006463">
    <property type="entry name" value="MiaB_methiolase"/>
</dbReference>
<protein>
    <recommendedName>
        <fullName evidence="10 13">tRNA-2-methylthio-N(6)-dimethylallyladenosine synthase</fullName>
        <ecNumber evidence="9 13">2.8.4.3</ecNumber>
    </recommendedName>
    <alternativeName>
        <fullName evidence="12 13">(Dimethylallyl)adenosine tRNA methylthiotransferase MiaB</fullName>
    </alternativeName>
    <alternativeName>
        <fullName evidence="11 13">tRNA-i(6)A37 methylthiotransferase</fullName>
    </alternativeName>
</protein>
<evidence type="ECO:0000256" key="13">
    <source>
        <dbReference type="HAMAP-Rule" id="MF_01864"/>
    </source>
</evidence>
<dbReference type="PANTHER" id="PTHR43020">
    <property type="entry name" value="CDK5 REGULATORY SUBUNIT-ASSOCIATED PROTEIN 1"/>
    <property type="match status" value="1"/>
</dbReference>
<comment type="similarity">
    <text evidence="13">Belongs to the methylthiotransferase family. MiaB subfamily.</text>
</comment>
<dbReference type="AlphaFoldDB" id="A0A5A8F1X4"/>
<dbReference type="Gene3D" id="3.80.30.20">
    <property type="entry name" value="tm_1862 like domain"/>
    <property type="match status" value="1"/>
</dbReference>
<keyword evidence="6 13" id="KW-0479">Metal-binding</keyword>
<dbReference type="GO" id="GO:0046872">
    <property type="term" value="F:metal ion binding"/>
    <property type="evidence" value="ECO:0007669"/>
    <property type="project" value="UniProtKB-KW"/>
</dbReference>
<dbReference type="Pfam" id="PF04055">
    <property type="entry name" value="Radical_SAM"/>
    <property type="match status" value="1"/>
</dbReference>
<dbReference type="FunFam" id="3.40.50.12160:FF:000003">
    <property type="entry name" value="CDK5 regulatory subunit-associated protein 1"/>
    <property type="match status" value="1"/>
</dbReference>
<reference evidence="17 18" key="1">
    <citation type="submission" date="2019-06" db="EMBL/GenBank/DDBJ databases">
        <title>Genomic insights into carbon and energy metabolism of Deferribacter autotrophicus revealed new metabolic traits in the phylum Deferribacteres.</title>
        <authorList>
            <person name="Slobodkin A.I."/>
            <person name="Slobodkina G.B."/>
            <person name="Allioux M."/>
            <person name="Alain K."/>
            <person name="Jebbar M."/>
            <person name="Shadrin V."/>
            <person name="Kublanov I.V."/>
            <person name="Toshchakov S.V."/>
            <person name="Bonch-Osmolovskaya E.A."/>
        </authorList>
    </citation>
    <scope>NUCLEOTIDE SEQUENCE [LARGE SCALE GENOMIC DNA]</scope>
    <source>
        <strain evidence="17 18">SL50</strain>
    </source>
</reference>
<gene>
    <name evidence="13 17" type="primary">miaB</name>
    <name evidence="17" type="ORF">FHQ18_06800</name>
</gene>
<evidence type="ECO:0000313" key="18">
    <source>
        <dbReference type="Proteomes" id="UP000322876"/>
    </source>
</evidence>
<name>A0A5A8F1X4_9BACT</name>
<feature type="binding site" evidence="13">
    <location>
        <position position="11"/>
    </location>
    <ligand>
        <name>[4Fe-4S] cluster</name>
        <dbReference type="ChEBI" id="CHEBI:49883"/>
        <label>1</label>
    </ligand>
</feature>
<dbReference type="InterPro" id="IPR023404">
    <property type="entry name" value="rSAM_horseshoe"/>
</dbReference>
<dbReference type="EMBL" id="VFJB01000005">
    <property type="protein sequence ID" value="KAA0258100.1"/>
    <property type="molecule type" value="Genomic_DNA"/>
</dbReference>
<dbReference type="EC" id="2.8.4.3" evidence="9 13"/>
<dbReference type="InterPro" id="IPR013848">
    <property type="entry name" value="Methylthiotransferase_N"/>
</dbReference>
<sequence>MSKLYIRTFGCQMNEYDSERIASVFAERGYDLTDNIKEADFAVINTCSVREKPYHKVESELGRLKFMKRNKPNFKIAVCGCVAQQDGEKFLDRFDYVDLVFGTSAINRLHSLLDLVEQGERVCDVNEAEDELSIPVFAREKKVSAFVTIMKGCDNFCSYCIVPYVRGREKSRKPDEILDEVKYLVDNGVKEVTLLGQNVNSYGKNLDETITFAELLYKVHEINGLERLRFVTSHPKDFGDDLIFAIRDLPKICEYLHLPLQAGSSRILKLMNRKYSYEEYRDKVLKAKEMIPDLALSSDFIVGFPGETEDDFEMTLKALEEIRYESIFAFKYSPRPKTKASMWEDDVSEEEKSRRLDEVLKLQSKITEEINKSYVGKVQEILVEGVSKKDKNVFSGRNRQNKVVNILSNYKLNIGDIVTVEITEAKKNSLLGRVVEYAGR</sequence>
<dbReference type="InterPro" id="IPR006638">
    <property type="entry name" value="Elp3/MiaA/NifB-like_rSAM"/>
</dbReference>
<evidence type="ECO:0000256" key="3">
    <source>
        <dbReference type="ARBA" id="ARBA00022490"/>
    </source>
</evidence>
<feature type="binding site" evidence="13">
    <location>
        <position position="160"/>
    </location>
    <ligand>
        <name>[4Fe-4S] cluster</name>
        <dbReference type="ChEBI" id="CHEBI:49883"/>
        <label>2</label>
        <note>4Fe-4S-S-AdoMet</note>
    </ligand>
</feature>
<keyword evidence="8 13" id="KW-0411">Iron-sulfur</keyword>
<dbReference type="SUPFAM" id="SSF102114">
    <property type="entry name" value="Radical SAM enzymes"/>
    <property type="match status" value="1"/>
</dbReference>
<comment type="caution">
    <text evidence="17">The sequence shown here is derived from an EMBL/GenBank/DDBJ whole genome shotgun (WGS) entry which is preliminary data.</text>
</comment>
<dbReference type="PROSITE" id="PS50926">
    <property type="entry name" value="TRAM"/>
    <property type="match status" value="1"/>
</dbReference>
<dbReference type="Gene3D" id="3.40.50.12160">
    <property type="entry name" value="Methylthiotransferase, N-terminal domain"/>
    <property type="match status" value="1"/>
</dbReference>
<evidence type="ECO:0000256" key="9">
    <source>
        <dbReference type="ARBA" id="ARBA00033765"/>
    </source>
</evidence>
<keyword evidence="18" id="KW-1185">Reference proteome</keyword>
<dbReference type="InterPro" id="IPR038135">
    <property type="entry name" value="Methylthiotransferase_N_sf"/>
</dbReference>
<evidence type="ECO:0000256" key="8">
    <source>
        <dbReference type="ARBA" id="ARBA00023014"/>
    </source>
</evidence>
<evidence type="ECO:0000259" key="14">
    <source>
        <dbReference type="PROSITE" id="PS50926"/>
    </source>
</evidence>
<keyword evidence="2 13" id="KW-0004">4Fe-4S</keyword>
<dbReference type="SMART" id="SM00729">
    <property type="entry name" value="Elp3"/>
    <property type="match status" value="1"/>
</dbReference>
<keyword evidence="3 13" id="KW-0963">Cytoplasm</keyword>
<feature type="binding site" evidence="13">
    <location>
        <position position="47"/>
    </location>
    <ligand>
        <name>[4Fe-4S] cluster</name>
        <dbReference type="ChEBI" id="CHEBI:49883"/>
        <label>1</label>
    </ligand>
</feature>
<evidence type="ECO:0000256" key="11">
    <source>
        <dbReference type="ARBA" id="ARBA00080698"/>
    </source>
</evidence>
<dbReference type="PROSITE" id="PS51449">
    <property type="entry name" value="MTTASE_N"/>
    <property type="match status" value="1"/>
</dbReference>
<dbReference type="Pfam" id="PF01938">
    <property type="entry name" value="TRAM"/>
    <property type="match status" value="1"/>
</dbReference>
<dbReference type="PROSITE" id="PS51918">
    <property type="entry name" value="RADICAL_SAM"/>
    <property type="match status" value="1"/>
</dbReference>
<dbReference type="SFLD" id="SFLDG01061">
    <property type="entry name" value="methylthiotransferase"/>
    <property type="match status" value="1"/>
</dbReference>
<dbReference type="CDD" id="cd01335">
    <property type="entry name" value="Radical_SAM"/>
    <property type="match status" value="1"/>
</dbReference>
<feature type="binding site" evidence="13">
    <location>
        <position position="153"/>
    </location>
    <ligand>
        <name>[4Fe-4S] cluster</name>
        <dbReference type="ChEBI" id="CHEBI:49883"/>
        <label>2</label>
        <note>4Fe-4S-S-AdoMet</note>
    </ligand>
</feature>
<dbReference type="RefSeq" id="WP_149266421.1">
    <property type="nucleotide sequence ID" value="NZ_VFJB01000005.1"/>
</dbReference>
<evidence type="ECO:0000256" key="5">
    <source>
        <dbReference type="ARBA" id="ARBA00022691"/>
    </source>
</evidence>
<dbReference type="HAMAP" id="MF_01864">
    <property type="entry name" value="tRNA_metthiotr_MiaB"/>
    <property type="match status" value="1"/>
</dbReference>
<evidence type="ECO:0000256" key="2">
    <source>
        <dbReference type="ARBA" id="ARBA00022485"/>
    </source>
</evidence>
<feature type="domain" description="TRAM" evidence="14">
    <location>
        <begin position="372"/>
        <end position="436"/>
    </location>
</feature>
<dbReference type="GO" id="GO:0035597">
    <property type="term" value="F:tRNA-2-methylthio-N(6)-dimethylallyladenosine(37) synthase activity"/>
    <property type="evidence" value="ECO:0007669"/>
    <property type="project" value="UniProtKB-EC"/>
</dbReference>
<keyword evidence="13" id="KW-0819">tRNA processing</keyword>
<proteinExistence type="inferred from homology"/>
<comment type="cofactor">
    <cofactor evidence="13">
        <name>[4Fe-4S] cluster</name>
        <dbReference type="ChEBI" id="CHEBI:49883"/>
    </cofactor>
    <text evidence="13">Binds 2 [4Fe-4S] clusters. One cluster is coordinated with 3 cysteines and an exchangeable S-adenosyl-L-methionine.</text>
</comment>
<comment type="subunit">
    <text evidence="13">Monomer.</text>
</comment>
<comment type="subcellular location">
    <subcellularLocation>
        <location evidence="13">Cytoplasm</location>
    </subcellularLocation>
</comment>
<evidence type="ECO:0000256" key="4">
    <source>
        <dbReference type="ARBA" id="ARBA00022679"/>
    </source>
</evidence>
<keyword evidence="7 13" id="KW-0408">Iron</keyword>
<dbReference type="OrthoDB" id="9805215at2"/>
<accession>A0A5A8F1X4</accession>
<feature type="domain" description="Radical SAM core" evidence="16">
    <location>
        <begin position="139"/>
        <end position="369"/>
    </location>
</feature>
<evidence type="ECO:0000256" key="7">
    <source>
        <dbReference type="ARBA" id="ARBA00023004"/>
    </source>
</evidence>
<evidence type="ECO:0000256" key="1">
    <source>
        <dbReference type="ARBA" id="ARBA00003234"/>
    </source>
</evidence>
<dbReference type="InterPro" id="IPR058240">
    <property type="entry name" value="rSAM_sf"/>
</dbReference>
<dbReference type="PROSITE" id="PS01278">
    <property type="entry name" value="MTTASE_RADICAL"/>
    <property type="match status" value="1"/>
</dbReference>
<evidence type="ECO:0000259" key="15">
    <source>
        <dbReference type="PROSITE" id="PS51449"/>
    </source>
</evidence>
<dbReference type="Pfam" id="PF00919">
    <property type="entry name" value="UPF0004"/>
    <property type="match status" value="1"/>
</dbReference>
<dbReference type="FunFam" id="3.80.30.20:FF:000001">
    <property type="entry name" value="tRNA-2-methylthio-N(6)-dimethylallyladenosine synthase 2"/>
    <property type="match status" value="1"/>
</dbReference>
<dbReference type="NCBIfam" id="TIGR01574">
    <property type="entry name" value="miaB-methiolase"/>
    <property type="match status" value="1"/>
</dbReference>
<dbReference type="InterPro" id="IPR002792">
    <property type="entry name" value="TRAM_dom"/>
</dbReference>
<dbReference type="GO" id="GO:0051539">
    <property type="term" value="F:4 iron, 4 sulfur cluster binding"/>
    <property type="evidence" value="ECO:0007669"/>
    <property type="project" value="UniProtKB-UniRule"/>
</dbReference>
<feature type="binding site" evidence="13">
    <location>
        <position position="157"/>
    </location>
    <ligand>
        <name>[4Fe-4S] cluster</name>
        <dbReference type="ChEBI" id="CHEBI:49883"/>
        <label>2</label>
        <note>4Fe-4S-S-AdoMet</note>
    </ligand>
</feature>
<evidence type="ECO:0000256" key="6">
    <source>
        <dbReference type="ARBA" id="ARBA00022723"/>
    </source>
</evidence>
<dbReference type="NCBIfam" id="TIGR00089">
    <property type="entry name" value="MiaB/RimO family radical SAM methylthiotransferase"/>
    <property type="match status" value="1"/>
</dbReference>
<evidence type="ECO:0000313" key="17">
    <source>
        <dbReference type="EMBL" id="KAA0258100.1"/>
    </source>
</evidence>
<dbReference type="SFLD" id="SFLDS00029">
    <property type="entry name" value="Radical_SAM"/>
    <property type="match status" value="1"/>
</dbReference>
<feature type="binding site" evidence="13">
    <location>
        <position position="81"/>
    </location>
    <ligand>
        <name>[4Fe-4S] cluster</name>
        <dbReference type="ChEBI" id="CHEBI:49883"/>
        <label>1</label>
    </ligand>
</feature>
<dbReference type="GO" id="GO:0005829">
    <property type="term" value="C:cytosol"/>
    <property type="evidence" value="ECO:0007669"/>
    <property type="project" value="TreeGrafter"/>
</dbReference>
<dbReference type="InterPro" id="IPR020612">
    <property type="entry name" value="Methylthiotransferase_CS"/>
</dbReference>
<evidence type="ECO:0000259" key="16">
    <source>
        <dbReference type="PROSITE" id="PS51918"/>
    </source>
</evidence>
<dbReference type="Proteomes" id="UP000322876">
    <property type="component" value="Unassembled WGS sequence"/>
</dbReference>
<keyword evidence="5 13" id="KW-0949">S-adenosyl-L-methionine</keyword>
<dbReference type="SFLD" id="SFLDF00273">
    <property type="entry name" value="(dimethylallyl)adenosine_tRNA"/>
    <property type="match status" value="1"/>
</dbReference>
<keyword evidence="4 13" id="KW-0808">Transferase</keyword>
<evidence type="ECO:0000256" key="10">
    <source>
        <dbReference type="ARBA" id="ARBA00068570"/>
    </source>
</evidence>
<comment type="catalytic activity">
    <reaction evidence="13">
        <text>N(6)-dimethylallyladenosine(37) in tRNA + (sulfur carrier)-SH + AH2 + 2 S-adenosyl-L-methionine = 2-methylsulfanyl-N(6)-dimethylallyladenosine(37) in tRNA + (sulfur carrier)-H + 5'-deoxyadenosine + L-methionine + A + S-adenosyl-L-homocysteine + 2 H(+)</text>
        <dbReference type="Rhea" id="RHEA:37067"/>
        <dbReference type="Rhea" id="RHEA-COMP:10375"/>
        <dbReference type="Rhea" id="RHEA-COMP:10376"/>
        <dbReference type="Rhea" id="RHEA-COMP:14737"/>
        <dbReference type="Rhea" id="RHEA-COMP:14739"/>
        <dbReference type="ChEBI" id="CHEBI:13193"/>
        <dbReference type="ChEBI" id="CHEBI:15378"/>
        <dbReference type="ChEBI" id="CHEBI:17319"/>
        <dbReference type="ChEBI" id="CHEBI:17499"/>
        <dbReference type="ChEBI" id="CHEBI:29917"/>
        <dbReference type="ChEBI" id="CHEBI:57844"/>
        <dbReference type="ChEBI" id="CHEBI:57856"/>
        <dbReference type="ChEBI" id="CHEBI:59789"/>
        <dbReference type="ChEBI" id="CHEBI:64428"/>
        <dbReference type="ChEBI" id="CHEBI:74415"/>
        <dbReference type="ChEBI" id="CHEBI:74417"/>
        <dbReference type="EC" id="2.8.4.3"/>
    </reaction>
</comment>
<dbReference type="InterPro" id="IPR007197">
    <property type="entry name" value="rSAM"/>
</dbReference>
<evidence type="ECO:0000256" key="12">
    <source>
        <dbReference type="ARBA" id="ARBA00081141"/>
    </source>
</evidence>
<dbReference type="PANTHER" id="PTHR43020:SF2">
    <property type="entry name" value="MITOCHONDRIAL TRNA METHYLTHIOTRANSFERASE CDK5RAP1"/>
    <property type="match status" value="1"/>
</dbReference>
<dbReference type="InterPro" id="IPR005839">
    <property type="entry name" value="Methylthiotransferase"/>
</dbReference>
<dbReference type="SFLD" id="SFLDG01082">
    <property type="entry name" value="B12-binding_domain_containing"/>
    <property type="match status" value="1"/>
</dbReference>